<accession>A0A173GZY1</accession>
<dbReference type="AlphaFoldDB" id="A0A173GZY1"/>
<evidence type="ECO:0000256" key="2">
    <source>
        <dbReference type="SAM" id="Phobius"/>
    </source>
</evidence>
<keyword evidence="2" id="KW-1133">Transmembrane helix</keyword>
<feature type="compositionally biased region" description="Low complexity" evidence="1">
    <location>
        <begin position="216"/>
        <end position="226"/>
    </location>
</feature>
<evidence type="ECO:0000256" key="1">
    <source>
        <dbReference type="SAM" id="MobiDB-lite"/>
    </source>
</evidence>
<feature type="region of interest" description="Disordered" evidence="1">
    <location>
        <begin position="203"/>
        <end position="226"/>
    </location>
</feature>
<dbReference type="KEGG" id="pfg:AB870_25945"/>
<dbReference type="InterPro" id="IPR022053">
    <property type="entry name" value="DUF3613"/>
</dbReference>
<dbReference type="Pfam" id="PF12266">
    <property type="entry name" value="DUF3613"/>
    <property type="match status" value="1"/>
</dbReference>
<keyword evidence="2" id="KW-0472">Membrane</keyword>
<organism evidence="3 4">
    <name type="scientific">Pandoraea faecigallinarum</name>
    <dbReference type="NCBI Taxonomy" id="656179"/>
    <lineage>
        <taxon>Bacteria</taxon>
        <taxon>Pseudomonadati</taxon>
        <taxon>Pseudomonadota</taxon>
        <taxon>Betaproteobacteria</taxon>
        <taxon>Burkholderiales</taxon>
        <taxon>Burkholderiaceae</taxon>
        <taxon>Pandoraea</taxon>
    </lineage>
</organism>
<name>A0A173GZY1_9BURK</name>
<proteinExistence type="predicted"/>
<dbReference type="STRING" id="656179.AB870_25945"/>
<reference evidence="3" key="1">
    <citation type="submission" date="2016-06" db="EMBL/GenBank/DDBJ databases">
        <title>Complete Genome Sequence of Pandoraea faecigallinarum DSM-23572.</title>
        <authorList>
            <person name="Yong D."/>
            <person name="Ee R."/>
            <person name="Lim Y.-L."/>
            <person name="Yin W.-F."/>
            <person name="Chan K.-G."/>
        </authorList>
    </citation>
    <scope>NUCLEOTIDE SEQUENCE</scope>
    <source>
        <strain evidence="3">DSM 23572</strain>
    </source>
</reference>
<keyword evidence="2" id="KW-0812">Transmembrane</keyword>
<feature type="compositionally biased region" description="Gly residues" evidence="1">
    <location>
        <begin position="203"/>
        <end position="215"/>
    </location>
</feature>
<feature type="transmembrane region" description="Helical" evidence="2">
    <location>
        <begin position="21"/>
        <end position="44"/>
    </location>
</feature>
<sequence length="226" mass="22177">MMAVQKLQRPPGTRPRETAQRGLAVFALRTVLGGALGVVLGVVLGSALGCVLGTNVALAQSNAPVTGTMGGTGMRAVAAPSSAPAVQPTPVAASVGQPETTTATTATEATAAPAVPVQEAARTPANVVRRTAPPRVGEPARDGMLGDETEALLAVQGNNLAAGRGLPMLGATASRAYKRYLDSFTYPIPAFFETMVQTTNGAGGGGGSGAAGGGTAPAAMGAGVSQ</sequence>
<dbReference type="RefSeq" id="WP_053059350.1">
    <property type="nucleotide sequence ID" value="NZ_CP011807.3"/>
</dbReference>
<protein>
    <recommendedName>
        <fullName evidence="5">DUF3613 domain-containing protein</fullName>
    </recommendedName>
</protein>
<dbReference type="OrthoDB" id="8797260at2"/>
<evidence type="ECO:0008006" key="5">
    <source>
        <dbReference type="Google" id="ProtNLM"/>
    </source>
</evidence>
<gene>
    <name evidence="3" type="ORF">AB870_25945</name>
</gene>
<evidence type="ECO:0000313" key="4">
    <source>
        <dbReference type="Proteomes" id="UP000035651"/>
    </source>
</evidence>
<dbReference type="EMBL" id="CP011807">
    <property type="protein sequence ID" value="ANI21737.1"/>
    <property type="molecule type" value="Genomic_DNA"/>
</dbReference>
<dbReference type="Proteomes" id="UP000035651">
    <property type="component" value="Chromosome"/>
</dbReference>
<keyword evidence="4" id="KW-1185">Reference proteome</keyword>
<evidence type="ECO:0000313" key="3">
    <source>
        <dbReference type="EMBL" id="ANI21737.1"/>
    </source>
</evidence>